<dbReference type="Pfam" id="PF21688">
    <property type="entry name" value="FAD-depend_C"/>
    <property type="match status" value="1"/>
</dbReference>
<dbReference type="Gene3D" id="3.50.50.60">
    <property type="entry name" value="FAD/NAD(P)-binding domain"/>
    <property type="match status" value="1"/>
</dbReference>
<proteinExistence type="predicted"/>
<organism evidence="2">
    <name type="scientific">marine sediment metagenome</name>
    <dbReference type="NCBI Taxonomy" id="412755"/>
    <lineage>
        <taxon>unclassified sequences</taxon>
        <taxon>metagenomes</taxon>
        <taxon>ecological metagenomes</taxon>
    </lineage>
</organism>
<sequence length="274" mass="30515">LRDYLGESNTETLIKYVDDTYLKFGAPNKLYGVGDGVDELRRQASLVQLRLTPVPLRHLGTERCRLVLKAMRDYLAPRLELRLEVIASTVIVDNGEVKGVETSSGERFDCHYLILAPGREGADWLSTEAKRLGLTMHNNPIDVGIRVEVPVAVMEKLTDVLHEAKLEFLSKSFDDRIRTFCMCPAGEVIMESTGGYDPVITVNGHSYTNRRTGNTNFALLVSTTFTEPFREPIAYGKYLARLANILSGGVLVQRLGDLMQGQRSTPGRIDRGLV</sequence>
<dbReference type="SUPFAM" id="SSF51905">
    <property type="entry name" value="FAD/NAD(P)-binding domain"/>
    <property type="match status" value="1"/>
</dbReference>
<feature type="non-terminal residue" evidence="2">
    <location>
        <position position="274"/>
    </location>
</feature>
<dbReference type="InterPro" id="IPR049516">
    <property type="entry name" value="FAD-depend_C"/>
</dbReference>
<accession>X0TNX0</accession>
<dbReference type="EMBL" id="BARS01019832">
    <property type="protein sequence ID" value="GAF95258.1"/>
    <property type="molecule type" value="Genomic_DNA"/>
</dbReference>
<feature type="non-terminal residue" evidence="2">
    <location>
        <position position="1"/>
    </location>
</feature>
<dbReference type="InterPro" id="IPR036188">
    <property type="entry name" value="FAD/NAD-bd_sf"/>
</dbReference>
<dbReference type="PANTHER" id="PTHR43106">
    <property type="entry name" value="DEHYDROGENASE-RELATED"/>
    <property type="match status" value="1"/>
</dbReference>
<evidence type="ECO:0000313" key="2">
    <source>
        <dbReference type="EMBL" id="GAF95258.1"/>
    </source>
</evidence>
<dbReference type="PANTHER" id="PTHR43106:SF1">
    <property type="entry name" value="DEHYDROGENASE-RELATED"/>
    <property type="match status" value="1"/>
</dbReference>
<evidence type="ECO:0000259" key="1">
    <source>
        <dbReference type="Pfam" id="PF21688"/>
    </source>
</evidence>
<dbReference type="AlphaFoldDB" id="X0TNX0"/>
<comment type="caution">
    <text evidence="2">The sequence shown here is derived from an EMBL/GenBank/DDBJ whole genome shotgun (WGS) entry which is preliminary data.</text>
</comment>
<protein>
    <recommendedName>
        <fullName evidence="1">FAD-dependent protein C-terminal domain-containing protein</fullName>
    </recommendedName>
</protein>
<feature type="domain" description="FAD-dependent protein C-terminal" evidence="1">
    <location>
        <begin position="142"/>
        <end position="264"/>
    </location>
</feature>
<name>X0TNX0_9ZZZZ</name>
<gene>
    <name evidence="2" type="ORF">S01H1_32070</name>
</gene>
<reference evidence="2" key="1">
    <citation type="journal article" date="2014" name="Front. Microbiol.">
        <title>High frequency of phylogenetically diverse reductive dehalogenase-homologous genes in deep subseafloor sedimentary metagenomes.</title>
        <authorList>
            <person name="Kawai M."/>
            <person name="Futagami T."/>
            <person name="Toyoda A."/>
            <person name="Takaki Y."/>
            <person name="Nishi S."/>
            <person name="Hori S."/>
            <person name="Arai W."/>
            <person name="Tsubouchi T."/>
            <person name="Morono Y."/>
            <person name="Uchiyama I."/>
            <person name="Ito T."/>
            <person name="Fujiyama A."/>
            <person name="Inagaki F."/>
            <person name="Takami H."/>
        </authorList>
    </citation>
    <scope>NUCLEOTIDE SEQUENCE</scope>
    <source>
        <strain evidence="2">Expedition CK06-06</strain>
    </source>
</reference>